<dbReference type="InterPro" id="IPR043504">
    <property type="entry name" value="Peptidase_S1_PA_chymotrypsin"/>
</dbReference>
<keyword evidence="2" id="KW-0378">Hydrolase</keyword>
<organism evidence="5 6">
    <name type="scientific">Bicyclus anynana</name>
    <name type="common">Squinting bush brown butterfly</name>
    <dbReference type="NCBI Taxonomy" id="110368"/>
    <lineage>
        <taxon>Eukaryota</taxon>
        <taxon>Metazoa</taxon>
        <taxon>Ecdysozoa</taxon>
        <taxon>Arthropoda</taxon>
        <taxon>Hexapoda</taxon>
        <taxon>Insecta</taxon>
        <taxon>Pterygota</taxon>
        <taxon>Neoptera</taxon>
        <taxon>Endopterygota</taxon>
        <taxon>Lepidoptera</taxon>
        <taxon>Glossata</taxon>
        <taxon>Ditrysia</taxon>
        <taxon>Papilionoidea</taxon>
        <taxon>Nymphalidae</taxon>
        <taxon>Satyrinae</taxon>
        <taxon>Satyrini</taxon>
        <taxon>Mycalesina</taxon>
        <taxon>Bicyclus</taxon>
    </lineage>
</organism>
<dbReference type="InterPro" id="IPR018114">
    <property type="entry name" value="TRYPSIN_HIS"/>
</dbReference>
<accession>A0A6J1MTV8</accession>
<dbReference type="Gene3D" id="2.40.10.10">
    <property type="entry name" value="Trypsin-like serine proteases"/>
    <property type="match status" value="2"/>
</dbReference>
<evidence type="ECO:0000313" key="6">
    <source>
        <dbReference type="RefSeq" id="XP_023936387.2"/>
    </source>
</evidence>
<dbReference type="PANTHER" id="PTHR24252:SF7">
    <property type="entry name" value="HYALIN"/>
    <property type="match status" value="1"/>
</dbReference>
<dbReference type="InterPro" id="IPR001254">
    <property type="entry name" value="Trypsin_dom"/>
</dbReference>
<dbReference type="GO" id="GO:0005576">
    <property type="term" value="C:extracellular region"/>
    <property type="evidence" value="ECO:0007669"/>
    <property type="project" value="UniProtKB-SubCell"/>
</dbReference>
<dbReference type="AlphaFoldDB" id="A0A6J1MTV8"/>
<dbReference type="PROSITE" id="PS00134">
    <property type="entry name" value="TRYPSIN_HIS"/>
    <property type="match status" value="1"/>
</dbReference>
<keyword evidence="2" id="KW-0720">Serine protease</keyword>
<protein>
    <submittedName>
        <fullName evidence="6">Clotting factor G beta subunit</fullName>
    </submittedName>
</protein>
<keyword evidence="2" id="KW-0645">Protease</keyword>
<dbReference type="InterPro" id="IPR033116">
    <property type="entry name" value="TRYPSIN_SER"/>
</dbReference>
<dbReference type="PANTHER" id="PTHR24252">
    <property type="entry name" value="ACROSIN-RELATED"/>
    <property type="match status" value="1"/>
</dbReference>
<dbReference type="Pfam" id="PF00089">
    <property type="entry name" value="Trypsin"/>
    <property type="match status" value="1"/>
</dbReference>
<dbReference type="PROSITE" id="PS00135">
    <property type="entry name" value="TRYPSIN_SER"/>
    <property type="match status" value="1"/>
</dbReference>
<sequence>MWYNLYLFFSMLTSFLESTHIATSIINQNMHVYTGVGQLLETSMGIEDLTSSLSDDQFDVANFPKMTVDIEQRRNFEMPDFSKYVERVSEKKCMEYIYEMLKRQEDSLSERDSNLTIINGKEVKAAEYPHMGALGWWTNDVQRKLSFLCGASLISDQFLLTAAHCKSIIRPYLAQLEPSVVRLGTRYLENAPNYEKGVDFEIESLICYFYYYSPLRDYDIALVKLRTKVQFTKFIQPACLSTRTFADIKKRITATGWGSVTAQISDMSISRELRFTEIHIFDDEKCNYLLDRYKYRLWRGLRRHQLCAGELDGNSDTCQGDSGGPIQYPLISTSSEGTIHRILAITSFGLTRCAKENAPGIYTRIAYFINWIENVVWPYEQLS</sequence>
<reference evidence="6" key="1">
    <citation type="submission" date="2025-08" db="UniProtKB">
        <authorList>
            <consortium name="RefSeq"/>
        </authorList>
    </citation>
    <scope>IDENTIFICATION</scope>
</reference>
<dbReference type="RefSeq" id="XP_023936387.2">
    <property type="nucleotide sequence ID" value="XM_024080619.2"/>
</dbReference>
<keyword evidence="1" id="KW-1015">Disulfide bond</keyword>
<feature type="chain" id="PRO_5046100887" evidence="3">
    <location>
        <begin position="19"/>
        <end position="383"/>
    </location>
</feature>
<evidence type="ECO:0000256" key="1">
    <source>
        <dbReference type="ARBA" id="ARBA00023157"/>
    </source>
</evidence>
<dbReference type="SMART" id="SM00020">
    <property type="entry name" value="Tryp_SPc"/>
    <property type="match status" value="1"/>
</dbReference>
<gene>
    <name evidence="6" type="primary">LOC112044695</name>
</gene>
<dbReference type="GO" id="GO:0090729">
    <property type="term" value="F:toxin activity"/>
    <property type="evidence" value="ECO:0007669"/>
    <property type="project" value="UniProtKB-KW"/>
</dbReference>
<dbReference type="SUPFAM" id="SSF50494">
    <property type="entry name" value="Trypsin-like serine proteases"/>
    <property type="match status" value="1"/>
</dbReference>
<evidence type="ECO:0000259" key="4">
    <source>
        <dbReference type="PROSITE" id="PS50240"/>
    </source>
</evidence>
<dbReference type="GeneID" id="112044695"/>
<dbReference type="KEGG" id="bany:112044695"/>
<dbReference type="GO" id="GO:0006508">
    <property type="term" value="P:proteolysis"/>
    <property type="evidence" value="ECO:0007669"/>
    <property type="project" value="UniProtKB-KW"/>
</dbReference>
<dbReference type="InterPro" id="IPR001314">
    <property type="entry name" value="Peptidase_S1A"/>
</dbReference>
<feature type="domain" description="Peptidase S1" evidence="4">
    <location>
        <begin position="117"/>
        <end position="377"/>
    </location>
</feature>
<evidence type="ECO:0000256" key="3">
    <source>
        <dbReference type="SAM" id="SignalP"/>
    </source>
</evidence>
<dbReference type="CDD" id="cd00190">
    <property type="entry name" value="Tryp_SPc"/>
    <property type="match status" value="1"/>
</dbReference>
<dbReference type="GO" id="GO:0004252">
    <property type="term" value="F:serine-type endopeptidase activity"/>
    <property type="evidence" value="ECO:0007669"/>
    <property type="project" value="InterPro"/>
</dbReference>
<keyword evidence="3" id="KW-0732">Signal</keyword>
<evidence type="ECO:0000313" key="5">
    <source>
        <dbReference type="Proteomes" id="UP001652582"/>
    </source>
</evidence>
<evidence type="ECO:0000256" key="2">
    <source>
        <dbReference type="RuleBase" id="RU363034"/>
    </source>
</evidence>
<dbReference type="Proteomes" id="UP001652582">
    <property type="component" value="Chromosome 17"/>
</dbReference>
<feature type="signal peptide" evidence="3">
    <location>
        <begin position="1"/>
        <end position="18"/>
    </location>
</feature>
<dbReference type="OrthoDB" id="546450at2759"/>
<proteinExistence type="predicted"/>
<keyword evidence="5" id="KW-1185">Reference proteome</keyword>
<dbReference type="PRINTS" id="PR00722">
    <property type="entry name" value="CHYMOTRYPSIN"/>
</dbReference>
<dbReference type="InterPro" id="IPR009003">
    <property type="entry name" value="Peptidase_S1_PA"/>
</dbReference>
<name>A0A6J1MTV8_BICAN</name>
<dbReference type="PROSITE" id="PS50240">
    <property type="entry name" value="TRYPSIN_DOM"/>
    <property type="match status" value="1"/>
</dbReference>